<evidence type="ECO:0000256" key="2">
    <source>
        <dbReference type="ARBA" id="ARBA00022475"/>
    </source>
</evidence>
<dbReference type="PANTHER" id="PTHR36115:SF9">
    <property type="entry name" value="LMO1584 PROTEIN"/>
    <property type="match status" value="1"/>
</dbReference>
<keyword evidence="3 6" id="KW-0812">Transmembrane</keyword>
<proteinExistence type="predicted"/>
<keyword evidence="4 6" id="KW-1133">Transmembrane helix</keyword>
<evidence type="ECO:0000313" key="9">
    <source>
        <dbReference type="Proteomes" id="UP000177967"/>
    </source>
</evidence>
<evidence type="ECO:0000256" key="6">
    <source>
        <dbReference type="SAM" id="Phobius"/>
    </source>
</evidence>
<gene>
    <name evidence="8" type="ORF">A2782_01440</name>
</gene>
<comment type="caution">
    <text evidence="8">The sequence shown here is derived from an EMBL/GenBank/DDBJ whole genome shotgun (WGS) entry which is preliminary data.</text>
</comment>
<feature type="transmembrane region" description="Helical" evidence="6">
    <location>
        <begin position="20"/>
        <end position="40"/>
    </location>
</feature>
<evidence type="ECO:0000256" key="3">
    <source>
        <dbReference type="ARBA" id="ARBA00022692"/>
    </source>
</evidence>
<evidence type="ECO:0000313" key="8">
    <source>
        <dbReference type="EMBL" id="OGY07787.1"/>
    </source>
</evidence>
<evidence type="ECO:0000256" key="1">
    <source>
        <dbReference type="ARBA" id="ARBA00004651"/>
    </source>
</evidence>
<dbReference type="PANTHER" id="PTHR36115">
    <property type="entry name" value="PROLINE-RICH ANTIGEN HOMOLOG-RELATED"/>
    <property type="match status" value="1"/>
</dbReference>
<evidence type="ECO:0000256" key="4">
    <source>
        <dbReference type="ARBA" id="ARBA00022989"/>
    </source>
</evidence>
<evidence type="ECO:0000259" key="7">
    <source>
        <dbReference type="Pfam" id="PF06271"/>
    </source>
</evidence>
<dbReference type="Pfam" id="PF06271">
    <property type="entry name" value="RDD"/>
    <property type="match status" value="1"/>
</dbReference>
<accession>A0A1G1UXE2</accession>
<feature type="transmembrane region" description="Helical" evidence="6">
    <location>
        <begin position="145"/>
        <end position="165"/>
    </location>
</feature>
<evidence type="ECO:0000256" key="5">
    <source>
        <dbReference type="ARBA" id="ARBA00023136"/>
    </source>
</evidence>
<name>A0A1G1UXE2_9BACT</name>
<dbReference type="InterPro" id="IPR051791">
    <property type="entry name" value="Pra-immunoreactive"/>
</dbReference>
<reference evidence="8 9" key="1">
    <citation type="journal article" date="2016" name="Nat. Commun.">
        <title>Thousands of microbial genomes shed light on interconnected biogeochemical processes in an aquifer system.</title>
        <authorList>
            <person name="Anantharaman K."/>
            <person name="Brown C.T."/>
            <person name="Hug L.A."/>
            <person name="Sharon I."/>
            <person name="Castelle C.J."/>
            <person name="Probst A.J."/>
            <person name="Thomas B.C."/>
            <person name="Singh A."/>
            <person name="Wilkins M.J."/>
            <person name="Karaoz U."/>
            <person name="Brodie E.L."/>
            <person name="Williams K.H."/>
            <person name="Hubbard S.S."/>
            <person name="Banfield J.F."/>
        </authorList>
    </citation>
    <scope>NUCLEOTIDE SEQUENCE [LARGE SCALE GENOMIC DNA]</scope>
</reference>
<feature type="transmembrane region" description="Helical" evidence="6">
    <location>
        <begin position="47"/>
        <end position="71"/>
    </location>
</feature>
<sequence length="190" mass="21575">MTNYRPAGFWIRFLASTLDWVILMLPTTLLALYITNAASLQELLYRLIIAVIIWWVPSAFFTTLVYGPWFISKTGTTLGKYFSGLKVTNDEGQNLTYKRAFFRQNIGYAFSGSLFGLGFLAVAKDPEKLGWHDKATGSRVVITRTLWPLTLLVFVILFSLQGYFWSQAIKQVTTGPIIKEVTQFFSSPTF</sequence>
<keyword evidence="2" id="KW-1003">Cell membrane</keyword>
<keyword evidence="5 6" id="KW-0472">Membrane</keyword>
<dbReference type="InterPro" id="IPR010432">
    <property type="entry name" value="RDD"/>
</dbReference>
<organism evidence="8 9">
    <name type="scientific">Candidatus Blackburnbacteria bacterium RIFCSPHIGHO2_01_FULL_43_15b</name>
    <dbReference type="NCBI Taxonomy" id="1797513"/>
    <lineage>
        <taxon>Bacteria</taxon>
        <taxon>Candidatus Blackburniibacteriota</taxon>
    </lineage>
</organism>
<dbReference type="AlphaFoldDB" id="A0A1G1UXE2"/>
<dbReference type="EMBL" id="MHBW01000035">
    <property type="protein sequence ID" value="OGY07787.1"/>
    <property type="molecule type" value="Genomic_DNA"/>
</dbReference>
<comment type="subcellular location">
    <subcellularLocation>
        <location evidence="1">Cell membrane</location>
        <topology evidence="1">Multi-pass membrane protein</topology>
    </subcellularLocation>
</comment>
<feature type="domain" description="RDD" evidence="7">
    <location>
        <begin position="6"/>
        <end position="136"/>
    </location>
</feature>
<dbReference type="STRING" id="1797513.A2782_01440"/>
<dbReference type="Proteomes" id="UP000177967">
    <property type="component" value="Unassembled WGS sequence"/>
</dbReference>
<protein>
    <recommendedName>
        <fullName evidence="7">RDD domain-containing protein</fullName>
    </recommendedName>
</protein>
<feature type="transmembrane region" description="Helical" evidence="6">
    <location>
        <begin position="106"/>
        <end position="124"/>
    </location>
</feature>
<dbReference type="GO" id="GO:0005886">
    <property type="term" value="C:plasma membrane"/>
    <property type="evidence" value="ECO:0007669"/>
    <property type="project" value="UniProtKB-SubCell"/>
</dbReference>